<dbReference type="GO" id="GO:0043565">
    <property type="term" value="F:sequence-specific DNA binding"/>
    <property type="evidence" value="ECO:0007669"/>
    <property type="project" value="InterPro"/>
</dbReference>
<keyword evidence="7 8" id="KW-0539">Nucleus</keyword>
<dbReference type="SMART" id="SM00340">
    <property type="entry name" value="HALZ"/>
    <property type="match status" value="1"/>
</dbReference>
<keyword evidence="14" id="KW-1185">Reference proteome</keyword>
<evidence type="ECO:0000256" key="10">
    <source>
        <dbReference type="SAM" id="Coils"/>
    </source>
</evidence>
<evidence type="ECO:0000259" key="12">
    <source>
        <dbReference type="PROSITE" id="PS50071"/>
    </source>
</evidence>
<dbReference type="EMBL" id="JAINDJ010000003">
    <property type="protein sequence ID" value="KAG9454382.1"/>
    <property type="molecule type" value="Genomic_DNA"/>
</dbReference>
<evidence type="ECO:0000256" key="6">
    <source>
        <dbReference type="ARBA" id="ARBA00023163"/>
    </source>
</evidence>
<evidence type="ECO:0000313" key="13">
    <source>
        <dbReference type="EMBL" id="KAG9454382.1"/>
    </source>
</evidence>
<dbReference type="PANTHER" id="PTHR45714">
    <property type="entry name" value="HOMEOBOX-LEUCINE ZIPPER PROTEIN HAT14"/>
    <property type="match status" value="1"/>
</dbReference>
<evidence type="ECO:0000313" key="14">
    <source>
        <dbReference type="Proteomes" id="UP000825729"/>
    </source>
</evidence>
<name>A0AAV7F3L1_ARIFI</name>
<dbReference type="InterPro" id="IPR001356">
    <property type="entry name" value="HD"/>
</dbReference>
<evidence type="ECO:0000256" key="1">
    <source>
        <dbReference type="ARBA" id="ARBA00004123"/>
    </source>
</evidence>
<dbReference type="InterPro" id="IPR003106">
    <property type="entry name" value="Leu_zip_homeo"/>
</dbReference>
<dbReference type="GO" id="GO:0000981">
    <property type="term" value="F:DNA-binding transcription factor activity, RNA polymerase II-specific"/>
    <property type="evidence" value="ECO:0007669"/>
    <property type="project" value="InterPro"/>
</dbReference>
<evidence type="ECO:0000256" key="7">
    <source>
        <dbReference type="ARBA" id="ARBA00023242"/>
    </source>
</evidence>
<reference evidence="13 14" key="1">
    <citation type="submission" date="2021-07" db="EMBL/GenBank/DDBJ databases">
        <title>The Aristolochia fimbriata genome: insights into angiosperm evolution, floral development and chemical biosynthesis.</title>
        <authorList>
            <person name="Jiao Y."/>
        </authorList>
    </citation>
    <scope>NUCLEOTIDE SEQUENCE [LARGE SCALE GENOMIC DNA]</scope>
    <source>
        <strain evidence="13">IBCAS-2021</strain>
        <tissue evidence="13">Leaf</tissue>
    </source>
</reference>
<dbReference type="Pfam" id="PF00046">
    <property type="entry name" value="Homeodomain"/>
    <property type="match status" value="1"/>
</dbReference>
<dbReference type="PROSITE" id="PS00027">
    <property type="entry name" value="HOMEOBOX_1"/>
    <property type="match status" value="1"/>
</dbReference>
<proteinExistence type="inferred from homology"/>
<feature type="DNA-binding region" description="Homeobox" evidence="8">
    <location>
        <begin position="177"/>
        <end position="236"/>
    </location>
</feature>
<feature type="compositionally biased region" description="Basic and acidic residues" evidence="11">
    <location>
        <begin position="161"/>
        <end position="170"/>
    </location>
</feature>
<comment type="subcellular location">
    <subcellularLocation>
        <location evidence="1 8 9">Nucleus</location>
    </subcellularLocation>
</comment>
<feature type="compositionally biased region" description="Polar residues" evidence="11">
    <location>
        <begin position="304"/>
        <end position="313"/>
    </location>
</feature>
<accession>A0AAV7F3L1</accession>
<keyword evidence="10" id="KW-0175">Coiled coil</keyword>
<comment type="similarity">
    <text evidence="2">Belongs to the HD-ZIP homeobox family. Class II subfamily.</text>
</comment>
<evidence type="ECO:0000256" key="11">
    <source>
        <dbReference type="SAM" id="MobiDB-lite"/>
    </source>
</evidence>
<feature type="region of interest" description="Disordered" evidence="11">
    <location>
        <begin position="295"/>
        <end position="330"/>
    </location>
</feature>
<dbReference type="SUPFAM" id="SSF46689">
    <property type="entry name" value="Homeodomain-like"/>
    <property type="match status" value="1"/>
</dbReference>
<keyword evidence="4 8" id="KW-0238">DNA-binding</keyword>
<dbReference type="Gene3D" id="1.10.10.60">
    <property type="entry name" value="Homeodomain-like"/>
    <property type="match status" value="1"/>
</dbReference>
<dbReference type="SMART" id="SM00389">
    <property type="entry name" value="HOX"/>
    <property type="match status" value="1"/>
</dbReference>
<keyword evidence="5 8" id="KW-0371">Homeobox</keyword>
<dbReference type="FunFam" id="1.10.10.60:FF:000577">
    <property type="entry name" value="Homeobox-leucine zipper protein 18"/>
    <property type="match status" value="1"/>
</dbReference>
<evidence type="ECO:0000256" key="4">
    <source>
        <dbReference type="ARBA" id="ARBA00023125"/>
    </source>
</evidence>
<dbReference type="PROSITE" id="PS50071">
    <property type="entry name" value="HOMEOBOX_2"/>
    <property type="match status" value="1"/>
</dbReference>
<dbReference type="PANTHER" id="PTHR45714:SF16">
    <property type="entry name" value="HOMEOBOX-LEUCINE ZIPPER PROTEIN HAT2"/>
    <property type="match status" value="1"/>
</dbReference>
<dbReference type="InterPro" id="IPR009057">
    <property type="entry name" value="Homeodomain-like_sf"/>
</dbReference>
<feature type="domain" description="Homeobox" evidence="12">
    <location>
        <begin position="175"/>
        <end position="235"/>
    </location>
</feature>
<evidence type="ECO:0000256" key="3">
    <source>
        <dbReference type="ARBA" id="ARBA00023015"/>
    </source>
</evidence>
<evidence type="ECO:0000256" key="5">
    <source>
        <dbReference type="ARBA" id="ARBA00023155"/>
    </source>
</evidence>
<feature type="compositionally biased region" description="Basic and acidic residues" evidence="11">
    <location>
        <begin position="141"/>
        <end position="152"/>
    </location>
</feature>
<feature type="region of interest" description="Disordered" evidence="11">
    <location>
        <begin position="135"/>
        <end position="180"/>
    </location>
</feature>
<protein>
    <recommendedName>
        <fullName evidence="12">Homeobox domain-containing protein</fullName>
    </recommendedName>
</protein>
<dbReference type="InterPro" id="IPR050762">
    <property type="entry name" value="HD-ZIP_Homeobox_LZ_Class_II"/>
</dbReference>
<feature type="coiled-coil region" evidence="10">
    <location>
        <begin position="241"/>
        <end position="268"/>
    </location>
</feature>
<dbReference type="Proteomes" id="UP000825729">
    <property type="component" value="Unassembled WGS sequence"/>
</dbReference>
<sequence>MGPPVETGRPARTFFDSNCLPFYGLVFPDSSAISAQTTLGSFNSDYSAAHKVLAEMPRPRGVGGVSYGISLVRVVNPNQMRWVRMRRTERLALSVGSDATRKREVWEGGASDGSRNSPPIQLDLKLSWSNDTGTGTNYYEGESRRGGGDVNRENVGASSSDVERASSRCSDEEEAGSTRKKLRLSKEQSCYLEESFKEHPTLNPKQKLALAKQLNLRPRQVEVWFQNRRARTKLKQTEVDCEYLKRCCESLKEENRKLQKEVQELKALKSPANPFRMHVPATTLTICPSCERISSSAPHAPGTDSPSQPTGQKNPAGFVGVPPKSRFCRP</sequence>
<gene>
    <name evidence="13" type="ORF">H6P81_007286</name>
</gene>
<dbReference type="InterPro" id="IPR017970">
    <property type="entry name" value="Homeobox_CS"/>
</dbReference>
<organism evidence="13 14">
    <name type="scientific">Aristolochia fimbriata</name>
    <name type="common">White veined hardy Dutchman's pipe vine</name>
    <dbReference type="NCBI Taxonomy" id="158543"/>
    <lineage>
        <taxon>Eukaryota</taxon>
        <taxon>Viridiplantae</taxon>
        <taxon>Streptophyta</taxon>
        <taxon>Embryophyta</taxon>
        <taxon>Tracheophyta</taxon>
        <taxon>Spermatophyta</taxon>
        <taxon>Magnoliopsida</taxon>
        <taxon>Magnoliidae</taxon>
        <taxon>Piperales</taxon>
        <taxon>Aristolochiaceae</taxon>
        <taxon>Aristolochia</taxon>
    </lineage>
</organism>
<keyword evidence="6" id="KW-0804">Transcription</keyword>
<dbReference type="CDD" id="cd00086">
    <property type="entry name" value="homeodomain"/>
    <property type="match status" value="1"/>
</dbReference>
<dbReference type="Pfam" id="PF02183">
    <property type="entry name" value="HALZ"/>
    <property type="match status" value="1"/>
</dbReference>
<dbReference type="AlphaFoldDB" id="A0AAV7F3L1"/>
<dbReference type="GO" id="GO:0005634">
    <property type="term" value="C:nucleus"/>
    <property type="evidence" value="ECO:0007669"/>
    <property type="project" value="UniProtKB-SubCell"/>
</dbReference>
<evidence type="ECO:0000256" key="2">
    <source>
        <dbReference type="ARBA" id="ARBA00006074"/>
    </source>
</evidence>
<comment type="caution">
    <text evidence="13">The sequence shown here is derived from an EMBL/GenBank/DDBJ whole genome shotgun (WGS) entry which is preliminary data.</text>
</comment>
<keyword evidence="3" id="KW-0805">Transcription regulation</keyword>
<evidence type="ECO:0000256" key="9">
    <source>
        <dbReference type="RuleBase" id="RU000682"/>
    </source>
</evidence>
<evidence type="ECO:0000256" key="8">
    <source>
        <dbReference type="PROSITE-ProRule" id="PRU00108"/>
    </source>
</evidence>